<gene>
    <name evidence="1" type="ORF">H8R26_05340</name>
</gene>
<evidence type="ECO:0000313" key="1">
    <source>
        <dbReference type="EMBL" id="MBC5862840.1"/>
    </source>
</evidence>
<sequence>MNRMQTHEDIYEKVSSFFNIKFKAQLKDSPIEFENFLLVKNLITENENYVICLLNRKEVLKFKDRDELIIKFIDYIDFRISEFQDKFEELNNFEISRSGIIYDENEVFILHENIGHGLYKLNQIKEKFIKMKL</sequence>
<dbReference type="EMBL" id="JACRUM010000002">
    <property type="protein sequence ID" value="MBC5862840.1"/>
    <property type="molecule type" value="Genomic_DNA"/>
</dbReference>
<accession>A0ABR7JEU9</accession>
<dbReference type="Proteomes" id="UP000621670">
    <property type="component" value="Unassembled WGS sequence"/>
</dbReference>
<organism evidence="1 2">
    <name type="scientific">Flavobacterium turcicum</name>
    <dbReference type="NCBI Taxonomy" id="2764718"/>
    <lineage>
        <taxon>Bacteria</taxon>
        <taxon>Pseudomonadati</taxon>
        <taxon>Bacteroidota</taxon>
        <taxon>Flavobacteriia</taxon>
        <taxon>Flavobacteriales</taxon>
        <taxon>Flavobacteriaceae</taxon>
        <taxon>Flavobacterium</taxon>
    </lineage>
</organism>
<comment type="caution">
    <text evidence="1">The sequence shown here is derived from an EMBL/GenBank/DDBJ whole genome shotgun (WGS) entry which is preliminary data.</text>
</comment>
<proteinExistence type="predicted"/>
<dbReference type="RefSeq" id="WP_166134073.1">
    <property type="nucleotide sequence ID" value="NZ_JAAOBY010000002.1"/>
</dbReference>
<name>A0ABR7JEU9_9FLAO</name>
<reference evidence="1 2" key="1">
    <citation type="submission" date="2020-08" db="EMBL/GenBank/DDBJ databases">
        <title>Description of novel Flavobacterium F-400 isolate.</title>
        <authorList>
            <person name="Saticioglu I."/>
            <person name="Duman M."/>
            <person name="Altun S."/>
        </authorList>
    </citation>
    <scope>NUCLEOTIDE SEQUENCE [LARGE SCALE GENOMIC DNA]</scope>
    <source>
        <strain evidence="1 2">F-400</strain>
    </source>
</reference>
<protein>
    <submittedName>
        <fullName evidence="1">Uncharacterized protein</fullName>
    </submittedName>
</protein>
<keyword evidence="2" id="KW-1185">Reference proteome</keyword>
<evidence type="ECO:0000313" key="2">
    <source>
        <dbReference type="Proteomes" id="UP000621670"/>
    </source>
</evidence>